<evidence type="ECO:0000313" key="4">
    <source>
        <dbReference type="Proteomes" id="UP000196342"/>
    </source>
</evidence>
<feature type="region of interest" description="Disordered" evidence="1">
    <location>
        <begin position="1"/>
        <end position="21"/>
    </location>
</feature>
<accession>A0A202B2I5</accession>
<name>A0A202B2I5_CHRVL</name>
<dbReference type="GO" id="GO:0043683">
    <property type="term" value="P:type IV pilus assembly"/>
    <property type="evidence" value="ECO:0007669"/>
    <property type="project" value="InterPro"/>
</dbReference>
<protein>
    <recommendedName>
        <fullName evidence="5">Tfp pilus assembly protein PilW</fullName>
    </recommendedName>
</protein>
<comment type="caution">
    <text evidence="3">The sequence shown here is derived from an EMBL/GenBank/DDBJ whole genome shotgun (WGS) entry which is preliminary data.</text>
</comment>
<keyword evidence="2" id="KW-0812">Transmembrane</keyword>
<keyword evidence="2" id="KW-1133">Transmembrane helix</keyword>
<evidence type="ECO:0000313" key="3">
    <source>
        <dbReference type="EMBL" id="OVE45703.1"/>
    </source>
</evidence>
<keyword evidence="2" id="KW-0472">Membrane</keyword>
<evidence type="ECO:0000256" key="2">
    <source>
        <dbReference type="SAM" id="Phobius"/>
    </source>
</evidence>
<sequence length="376" mass="38502">MVDGWQRGERRQPPVRDGEDHHVKTWRAQSGFSLVELMVAITIGLLLLTALVGIMVGGRKDYSTNTGQGMLQNAGATLSSVISQTARSAGFFGCSGATTSNALVAATGLLGNFNTPVVGYDAVLASSTLTLTALNGSNDSTLTDWSPTLDSSLQGLVAKGSDVLVFSGQTNGSVPVWVNAYASAGATALQTLSASNVAANNLLSVSNCGHASILQVSSVGSASGGSVINLRQALDTDFPVGSVAAPLSQTAYFVSQATGAQSALYQAVYDGTASSWQLTPVVPGVDALQVWYGVGGAPGVTTQYLPASQVSNWAQVNSLRIAALLEGPLGSAPATGKTGCANRTSWSVLGSTVVVPCDTRLRHVYTMTVSLRNAGL</sequence>
<dbReference type="Pfam" id="PF07963">
    <property type="entry name" value="N_methyl"/>
    <property type="match status" value="1"/>
</dbReference>
<dbReference type="AlphaFoldDB" id="A0A202B2I5"/>
<gene>
    <name evidence="3" type="ORF">CBW21_21700</name>
</gene>
<organism evidence="3 4">
    <name type="scientific">Chromobacterium violaceum</name>
    <dbReference type="NCBI Taxonomy" id="536"/>
    <lineage>
        <taxon>Bacteria</taxon>
        <taxon>Pseudomonadati</taxon>
        <taxon>Pseudomonadota</taxon>
        <taxon>Betaproteobacteria</taxon>
        <taxon>Neisseriales</taxon>
        <taxon>Chromobacteriaceae</taxon>
        <taxon>Chromobacterium</taxon>
    </lineage>
</organism>
<dbReference type="EMBL" id="NHOO01000029">
    <property type="protein sequence ID" value="OVE45703.1"/>
    <property type="molecule type" value="Genomic_DNA"/>
</dbReference>
<dbReference type="Proteomes" id="UP000196342">
    <property type="component" value="Unassembled WGS sequence"/>
</dbReference>
<proteinExistence type="predicted"/>
<evidence type="ECO:0008006" key="5">
    <source>
        <dbReference type="Google" id="ProtNLM"/>
    </source>
</evidence>
<feature type="transmembrane region" description="Helical" evidence="2">
    <location>
        <begin position="34"/>
        <end position="56"/>
    </location>
</feature>
<dbReference type="InterPro" id="IPR012902">
    <property type="entry name" value="N_methyl_site"/>
</dbReference>
<dbReference type="Pfam" id="PF16074">
    <property type="entry name" value="PilW"/>
    <property type="match status" value="1"/>
</dbReference>
<evidence type="ECO:0000256" key="1">
    <source>
        <dbReference type="SAM" id="MobiDB-lite"/>
    </source>
</evidence>
<reference evidence="3 4" key="1">
    <citation type="submission" date="2017-05" db="EMBL/GenBank/DDBJ databases">
        <title>Chromobacterium violaceum GHPS1 isolated from Hydrocarbon polluted soil in French Guiana display an awesome secondary metabolite arsenal and a battery of drug and heavy-metal-resistance and detoxification of xenobiotics proteins.</title>
        <authorList>
            <person name="Belbahri L."/>
        </authorList>
    </citation>
    <scope>NUCLEOTIDE SEQUENCE [LARGE SCALE GENOMIC DNA]</scope>
    <source>
        <strain evidence="3 4">GHPS1</strain>
    </source>
</reference>
<dbReference type="NCBIfam" id="TIGR02532">
    <property type="entry name" value="IV_pilin_GFxxxE"/>
    <property type="match status" value="1"/>
</dbReference>
<keyword evidence="4" id="KW-1185">Reference proteome</keyword>
<dbReference type="PROSITE" id="PS00409">
    <property type="entry name" value="PROKAR_NTER_METHYL"/>
    <property type="match status" value="1"/>
</dbReference>
<dbReference type="InterPro" id="IPR032092">
    <property type="entry name" value="PilW"/>
</dbReference>